<accession>F6UDU8</accession>
<dbReference type="GO" id="GO:0042073">
    <property type="term" value="P:intraciliary transport"/>
    <property type="evidence" value="ECO:0000318"/>
    <property type="project" value="GO_Central"/>
</dbReference>
<dbReference type="Pfam" id="PF13424">
    <property type="entry name" value="TPR_12"/>
    <property type="match status" value="1"/>
</dbReference>
<feature type="repeat" description="TPR" evidence="1">
    <location>
        <begin position="239"/>
        <end position="272"/>
    </location>
</feature>
<dbReference type="PANTHER" id="PTHR44117">
    <property type="entry name" value="INTRAFLAGELLAR TRANSPORT PROTEIN 88 HOMOLOG"/>
    <property type="match status" value="1"/>
</dbReference>
<dbReference type="InParanoid" id="F6UDU8"/>
<dbReference type="Ensembl" id="ENSCINT00000005526.3">
    <property type="protein sequence ID" value="ENSCINP00000005526.3"/>
    <property type="gene ID" value="ENSCING00000002712.4"/>
</dbReference>
<evidence type="ECO:0000313" key="4">
    <source>
        <dbReference type="Ensembl" id="ENSCINP00000005526.3"/>
    </source>
</evidence>
<dbReference type="GO" id="GO:0097730">
    <property type="term" value="C:non-motile cilium"/>
    <property type="evidence" value="ECO:0000318"/>
    <property type="project" value="GO_Central"/>
</dbReference>
<dbReference type="STRING" id="7719.ENSCINP00000005526"/>
<dbReference type="PANTHER" id="PTHR44117:SF1">
    <property type="entry name" value="INTRAFLAGELLAR TRANSPORT PROTEIN 88 HOMOLOG"/>
    <property type="match status" value="1"/>
</dbReference>
<dbReference type="OMA" id="RIKIMHN"/>
<evidence type="ECO:0000256" key="1">
    <source>
        <dbReference type="PROSITE-ProRule" id="PRU00339"/>
    </source>
</evidence>
<dbReference type="SUPFAM" id="SSF48452">
    <property type="entry name" value="TPR-like"/>
    <property type="match status" value="2"/>
</dbReference>
<feature type="coiled-coil region" evidence="2">
    <location>
        <begin position="137"/>
        <end position="164"/>
    </location>
</feature>
<dbReference type="AlphaFoldDB" id="F6UDU8"/>
<proteinExistence type="predicted"/>
<dbReference type="InterPro" id="IPR019734">
    <property type="entry name" value="TPR_rpt"/>
</dbReference>
<sequence length="830" mass="92036">LANVRLASEDGNDDLYGGFNDYNPIFDTKNLGEDEGFVQAVKTSHGRRPPMTALRGAGGFAKPPMGTAAGLRANLASSVGRVPSDSDIGARPMTSVSGAGFSSAPKRGVFGGSAFDPLNQATRGIAGVAQPLDGLEEETAEMKIKAMERAIGELIEESAIANNKGDFLTAKQKAIDAGKKERQLVRHREQAGLSEGISLELTFSVLFNLACQYEANEMYPEAINTYNVIVKNKMFSNSGRIKVNIGNIYFKQGQLAKAIKYYRMALDQVQTSHKETRIRIMQNIGAVFVKMGQYNDAVTSYEHIMSEKPDFQSGLNLILCYFALGDKDKMSKAFLKLLSVNLGIEDEDKYTVSTDNAQESVFLDAIRNDSLRQLERSRKLIAERCILAAAKIIAPSIESSFSEGFDWCVEQVKASPYHDLANDLEIHKALMYLKERDFNQAVSILKTFEKKDTHVKSQAATNLSFIYFLQGNAENAKRYADAAVKADRFNATSLTNKANCLYREGDAEGAVTLYKEALENDSSCHEALYNLGLVNKSLGRLDDSLDSFMKLHNIVRNSAQVMFQIASLYEMMEDGTQAMEWLMQCVGIVPTDASVMSRMADICENEDNGDRTQAFAYRMDSYRLFPADIDTVEWLGGYYVESQFSEKAIKYFERAAVIQPNEVKWQLMVASCYRRSGNYQGAFEKYKQIHGKFPDNIECLKYLNRLCSDLGLNKELQEFANKLRKAEKNHEAKAQRAESASKRGKSLKAPDSADSSGGSRGNSASGGGSARQRRVISEINIQENGRKNIDASYSDPLGPAVERPKTAARSRTDNNDDFDDVEIDDNLLPD</sequence>
<reference evidence="5" key="1">
    <citation type="journal article" date="2002" name="Science">
        <title>The draft genome of Ciona intestinalis: insights into chordate and vertebrate origins.</title>
        <authorList>
            <person name="Dehal P."/>
            <person name="Satou Y."/>
            <person name="Campbell R.K."/>
            <person name="Chapman J."/>
            <person name="Degnan B."/>
            <person name="De Tomaso A."/>
            <person name="Davidson B."/>
            <person name="Di Gregorio A."/>
            <person name="Gelpke M."/>
            <person name="Goodstein D.M."/>
            <person name="Harafuji N."/>
            <person name="Hastings K.E."/>
            <person name="Ho I."/>
            <person name="Hotta K."/>
            <person name="Huang W."/>
            <person name="Kawashima T."/>
            <person name="Lemaire P."/>
            <person name="Martinez D."/>
            <person name="Meinertzhagen I.A."/>
            <person name="Necula S."/>
            <person name="Nonaka M."/>
            <person name="Putnam N."/>
            <person name="Rash S."/>
            <person name="Saiga H."/>
            <person name="Satake M."/>
            <person name="Terry A."/>
            <person name="Yamada L."/>
            <person name="Wang H.G."/>
            <person name="Awazu S."/>
            <person name="Azumi K."/>
            <person name="Boore J."/>
            <person name="Branno M."/>
            <person name="Chin-Bow S."/>
            <person name="DeSantis R."/>
            <person name="Doyle S."/>
            <person name="Francino P."/>
            <person name="Keys D.N."/>
            <person name="Haga S."/>
            <person name="Hayashi H."/>
            <person name="Hino K."/>
            <person name="Imai K.S."/>
            <person name="Inaba K."/>
            <person name="Kano S."/>
            <person name="Kobayashi K."/>
            <person name="Kobayashi M."/>
            <person name="Lee B.I."/>
            <person name="Makabe K.W."/>
            <person name="Manohar C."/>
            <person name="Matassi G."/>
            <person name="Medina M."/>
            <person name="Mochizuki Y."/>
            <person name="Mount S."/>
            <person name="Morishita T."/>
            <person name="Miura S."/>
            <person name="Nakayama A."/>
            <person name="Nishizaka S."/>
            <person name="Nomoto H."/>
            <person name="Ohta F."/>
            <person name="Oishi K."/>
            <person name="Rigoutsos I."/>
            <person name="Sano M."/>
            <person name="Sasaki A."/>
            <person name="Sasakura Y."/>
            <person name="Shoguchi E."/>
            <person name="Shin-i T."/>
            <person name="Spagnuolo A."/>
            <person name="Stainier D."/>
            <person name="Suzuki M.M."/>
            <person name="Tassy O."/>
            <person name="Takatori N."/>
            <person name="Tokuoka M."/>
            <person name="Yagi K."/>
            <person name="Yoshizaki F."/>
            <person name="Wada S."/>
            <person name="Zhang C."/>
            <person name="Hyatt P.D."/>
            <person name="Larimer F."/>
            <person name="Detter C."/>
            <person name="Doggett N."/>
            <person name="Glavina T."/>
            <person name="Hawkins T."/>
            <person name="Richardson P."/>
            <person name="Lucas S."/>
            <person name="Kohara Y."/>
            <person name="Levine M."/>
            <person name="Satoh N."/>
            <person name="Rokhsar D.S."/>
        </authorList>
    </citation>
    <scope>NUCLEOTIDE SEQUENCE [LARGE SCALE GENOMIC DNA]</scope>
</reference>
<dbReference type="GeneTree" id="ENSGT00390000015473"/>
<feature type="repeat" description="TPR" evidence="1">
    <location>
        <begin position="629"/>
        <end position="662"/>
    </location>
</feature>
<dbReference type="GO" id="GO:0005814">
    <property type="term" value="C:centriole"/>
    <property type="evidence" value="ECO:0000318"/>
    <property type="project" value="GO_Central"/>
</dbReference>
<dbReference type="PROSITE" id="PS50005">
    <property type="entry name" value="TPR"/>
    <property type="match status" value="3"/>
</dbReference>
<feature type="repeat" description="TPR" evidence="1">
    <location>
        <begin position="278"/>
        <end position="311"/>
    </location>
</feature>
<dbReference type="GO" id="GO:0097546">
    <property type="term" value="C:ciliary base"/>
    <property type="evidence" value="ECO:0000318"/>
    <property type="project" value="GO_Central"/>
</dbReference>
<dbReference type="Gene3D" id="1.25.40.10">
    <property type="entry name" value="Tetratricopeptide repeat domain"/>
    <property type="match status" value="2"/>
</dbReference>
<dbReference type="GO" id="GO:1905515">
    <property type="term" value="P:non-motile cilium assembly"/>
    <property type="evidence" value="ECO:0000318"/>
    <property type="project" value="GO_Central"/>
</dbReference>
<feature type="compositionally biased region" description="Basic and acidic residues" evidence="3">
    <location>
        <begin position="802"/>
        <end position="814"/>
    </location>
</feature>
<dbReference type="FunFam" id="1.25.40.10:FF:000106">
    <property type="entry name" value="Intraflagellar transport 88 homolog (Chlamydomonas)"/>
    <property type="match status" value="1"/>
</dbReference>
<evidence type="ECO:0000313" key="5">
    <source>
        <dbReference type="Proteomes" id="UP000008144"/>
    </source>
</evidence>
<reference evidence="4" key="3">
    <citation type="submission" date="2025-08" db="UniProtKB">
        <authorList>
            <consortium name="Ensembl"/>
        </authorList>
    </citation>
    <scope>IDENTIFICATION</scope>
</reference>
<keyword evidence="1" id="KW-0802">TPR repeat</keyword>
<dbReference type="InterPro" id="IPR011990">
    <property type="entry name" value="TPR-like_helical_dom_sf"/>
</dbReference>
<dbReference type="HOGENOM" id="CLU_010738_1_0_1"/>
<organism evidence="4 5">
    <name type="scientific">Ciona intestinalis</name>
    <name type="common">Transparent sea squirt</name>
    <name type="synonym">Ascidia intestinalis</name>
    <dbReference type="NCBI Taxonomy" id="7719"/>
    <lineage>
        <taxon>Eukaryota</taxon>
        <taxon>Metazoa</taxon>
        <taxon>Chordata</taxon>
        <taxon>Tunicata</taxon>
        <taxon>Ascidiacea</taxon>
        <taxon>Phlebobranchia</taxon>
        <taxon>Cionidae</taxon>
        <taxon>Ciona</taxon>
    </lineage>
</organism>
<dbReference type="GO" id="GO:0019894">
    <property type="term" value="F:kinesin binding"/>
    <property type="evidence" value="ECO:0000318"/>
    <property type="project" value="GO_Central"/>
</dbReference>
<name>F6UDU8_CIOIN</name>
<dbReference type="GO" id="GO:0036064">
    <property type="term" value="C:ciliary basal body"/>
    <property type="evidence" value="ECO:0000318"/>
    <property type="project" value="GO_Central"/>
</dbReference>
<dbReference type="EMBL" id="EAAA01000002">
    <property type="status" value="NOT_ANNOTATED_CDS"/>
    <property type="molecule type" value="Genomic_DNA"/>
</dbReference>
<keyword evidence="5" id="KW-1185">Reference proteome</keyword>
<evidence type="ECO:0000256" key="2">
    <source>
        <dbReference type="SAM" id="Coils"/>
    </source>
</evidence>
<dbReference type="SMART" id="SM00028">
    <property type="entry name" value="TPR"/>
    <property type="match status" value="8"/>
</dbReference>
<reference evidence="4" key="2">
    <citation type="journal article" date="2008" name="Genome Biol.">
        <title>Improved genome assembly and evidence-based global gene model set for the chordate Ciona intestinalis: new insight into intron and operon populations.</title>
        <authorList>
            <person name="Satou Y."/>
            <person name="Mineta K."/>
            <person name="Ogasawara M."/>
            <person name="Sasakura Y."/>
            <person name="Shoguchi E."/>
            <person name="Ueno K."/>
            <person name="Yamada L."/>
            <person name="Matsumoto J."/>
            <person name="Wasserscheid J."/>
            <person name="Dewar K."/>
            <person name="Wiley G.B."/>
            <person name="Macmil S.L."/>
            <person name="Roe B.A."/>
            <person name="Zeller R.W."/>
            <person name="Hastings K.E."/>
            <person name="Lemaire P."/>
            <person name="Lindquist E."/>
            <person name="Endo T."/>
            <person name="Hotta K."/>
            <person name="Inaba K."/>
        </authorList>
    </citation>
    <scope>NUCLEOTIDE SEQUENCE [LARGE SCALE GENOMIC DNA]</scope>
    <source>
        <strain evidence="4">wild type</strain>
    </source>
</reference>
<evidence type="ECO:0000256" key="3">
    <source>
        <dbReference type="SAM" id="MobiDB-lite"/>
    </source>
</evidence>
<feature type="region of interest" description="Disordered" evidence="3">
    <location>
        <begin position="727"/>
        <end position="830"/>
    </location>
</feature>
<feature type="compositionally biased region" description="Gly residues" evidence="3">
    <location>
        <begin position="758"/>
        <end position="769"/>
    </location>
</feature>
<dbReference type="Pfam" id="PF13432">
    <property type="entry name" value="TPR_16"/>
    <property type="match status" value="2"/>
</dbReference>
<feature type="compositionally biased region" description="Acidic residues" evidence="3">
    <location>
        <begin position="815"/>
        <end position="830"/>
    </location>
</feature>
<dbReference type="FunFam" id="1.25.40.10:FF:000468">
    <property type="entry name" value="Intraflagellar transport 88 homolog"/>
    <property type="match status" value="1"/>
</dbReference>
<dbReference type="Proteomes" id="UP000008144">
    <property type="component" value="Chromosome 1"/>
</dbReference>
<reference evidence="4" key="4">
    <citation type="submission" date="2025-09" db="UniProtKB">
        <authorList>
            <consortium name="Ensembl"/>
        </authorList>
    </citation>
    <scope>IDENTIFICATION</scope>
</reference>
<keyword evidence="2" id="KW-0175">Coiled coil</keyword>
<dbReference type="FunCoup" id="F6UDU8">
    <property type="interactions" value="13"/>
</dbReference>
<gene>
    <name evidence="4" type="primary">LOC100181294</name>
</gene>
<protein>
    <submittedName>
        <fullName evidence="4">Intraflagellar transport protein 88 homolog</fullName>
    </submittedName>
</protein>
<feature type="compositionally biased region" description="Basic and acidic residues" evidence="3">
    <location>
        <begin position="727"/>
        <end position="741"/>
    </location>
</feature>